<dbReference type="EC" id="3.5.1.19" evidence="6"/>
<dbReference type="Gene3D" id="3.40.50.850">
    <property type="entry name" value="Isochorismatase-like"/>
    <property type="match status" value="1"/>
</dbReference>
<keyword evidence="2" id="KW-0662">Pyridine nucleotide biosynthesis</keyword>
<dbReference type="GO" id="GO:0008936">
    <property type="term" value="F:nicotinamidase activity"/>
    <property type="evidence" value="ECO:0007669"/>
    <property type="project" value="UniProtKB-EC"/>
</dbReference>
<dbReference type="Pfam" id="PF00857">
    <property type="entry name" value="Isochorismatase"/>
    <property type="match status" value="1"/>
</dbReference>
<sequence>ILTICTPAEQLGKTALIVVDVQNDFMETGSLPVPSASEILPVVNQLINGIKDRGGLIVATKLYSLEQDWHPPNHVSFASNTPNGKAFESKTMEYEGETFAQQLWPDHCVQNSKGAEFTTGLETTKFDIIVRKGSNPNVDSYSGFADNKYFEITELAKHLFKNQIETVIVVGLAADYCVKETALDARKFGFRTILVKEATRGVVPDNFDSCMDDLRSKGVQVTSIQDQRFTTEFLF</sequence>
<comment type="pathway">
    <text evidence="5">Cofactor biosynthesis; nicotinate biosynthesis; nicotinate from nicotinamide: step 1/1.</text>
</comment>
<dbReference type="GO" id="GO:0046872">
    <property type="term" value="F:metal ion binding"/>
    <property type="evidence" value="ECO:0007669"/>
    <property type="project" value="UniProtKB-KW"/>
</dbReference>
<dbReference type="GO" id="GO:0019363">
    <property type="term" value="P:pyridine nucleotide biosynthetic process"/>
    <property type="evidence" value="ECO:0007669"/>
    <property type="project" value="UniProtKB-KW"/>
</dbReference>
<organism evidence="9 10">
    <name type="scientific">Umbelopsis vinacea</name>
    <dbReference type="NCBI Taxonomy" id="44442"/>
    <lineage>
        <taxon>Eukaryota</taxon>
        <taxon>Fungi</taxon>
        <taxon>Fungi incertae sedis</taxon>
        <taxon>Mucoromycota</taxon>
        <taxon>Mucoromycotina</taxon>
        <taxon>Umbelopsidomycetes</taxon>
        <taxon>Umbelopsidales</taxon>
        <taxon>Umbelopsidaceae</taxon>
        <taxon>Umbelopsis</taxon>
    </lineage>
</organism>
<dbReference type="PANTHER" id="PTHR11080">
    <property type="entry name" value="PYRAZINAMIDASE/NICOTINAMIDASE"/>
    <property type="match status" value="1"/>
</dbReference>
<dbReference type="CDD" id="cd01011">
    <property type="entry name" value="nicotinamidase"/>
    <property type="match status" value="1"/>
</dbReference>
<dbReference type="InterPro" id="IPR052347">
    <property type="entry name" value="Isochorismatase_Nicotinamidase"/>
</dbReference>
<dbReference type="SUPFAM" id="SSF52499">
    <property type="entry name" value="Isochorismatase-like hydrolases"/>
    <property type="match status" value="1"/>
</dbReference>
<evidence type="ECO:0000256" key="1">
    <source>
        <dbReference type="ARBA" id="ARBA00006336"/>
    </source>
</evidence>
<dbReference type="InterPro" id="IPR036380">
    <property type="entry name" value="Isochorismatase-like_sf"/>
</dbReference>
<comment type="caution">
    <text evidence="9">The sequence shown here is derived from an EMBL/GenBank/DDBJ whole genome shotgun (WGS) entry which is preliminary data.</text>
</comment>
<evidence type="ECO:0000259" key="8">
    <source>
        <dbReference type="Pfam" id="PF00857"/>
    </source>
</evidence>
<evidence type="ECO:0000256" key="2">
    <source>
        <dbReference type="ARBA" id="ARBA00022642"/>
    </source>
</evidence>
<evidence type="ECO:0000256" key="3">
    <source>
        <dbReference type="ARBA" id="ARBA00022723"/>
    </source>
</evidence>
<comment type="similarity">
    <text evidence="1">Belongs to the isochorismatase family.</text>
</comment>
<evidence type="ECO:0000256" key="5">
    <source>
        <dbReference type="ARBA" id="ARBA00037900"/>
    </source>
</evidence>
<evidence type="ECO:0000256" key="4">
    <source>
        <dbReference type="ARBA" id="ARBA00022801"/>
    </source>
</evidence>
<protein>
    <recommendedName>
        <fullName evidence="6">nicotinamidase</fullName>
        <ecNumber evidence="6">3.5.1.19</ecNumber>
    </recommendedName>
    <alternativeName>
        <fullName evidence="7">Nicotinamide deamidase</fullName>
    </alternativeName>
</protein>
<gene>
    <name evidence="9" type="ORF">INT44_004530</name>
</gene>
<dbReference type="InterPro" id="IPR000868">
    <property type="entry name" value="Isochorismatase-like_dom"/>
</dbReference>
<feature type="domain" description="Isochorismatase-like" evidence="8">
    <location>
        <begin position="14"/>
        <end position="226"/>
    </location>
</feature>
<keyword evidence="4" id="KW-0378">Hydrolase</keyword>
<name>A0A8H7QCY0_9FUNG</name>
<dbReference type="NCBIfam" id="NF008623">
    <property type="entry name" value="PRK11609.1"/>
    <property type="match status" value="1"/>
</dbReference>
<evidence type="ECO:0000313" key="9">
    <source>
        <dbReference type="EMBL" id="KAG2189388.1"/>
    </source>
</evidence>
<accession>A0A8H7QCY0</accession>
<keyword evidence="10" id="KW-1185">Reference proteome</keyword>
<dbReference type="OrthoDB" id="1739143at2759"/>
<proteinExistence type="inferred from homology"/>
<evidence type="ECO:0000256" key="6">
    <source>
        <dbReference type="ARBA" id="ARBA00039017"/>
    </source>
</evidence>
<dbReference type="EMBL" id="JAEPRA010000001">
    <property type="protein sequence ID" value="KAG2189388.1"/>
    <property type="molecule type" value="Genomic_DNA"/>
</dbReference>
<evidence type="ECO:0000313" key="10">
    <source>
        <dbReference type="Proteomes" id="UP000612746"/>
    </source>
</evidence>
<feature type="non-terminal residue" evidence="9">
    <location>
        <position position="1"/>
    </location>
</feature>
<reference evidence="9" key="1">
    <citation type="submission" date="2020-12" db="EMBL/GenBank/DDBJ databases">
        <title>Metabolic potential, ecology and presence of endohyphal bacteria is reflected in genomic diversity of Mucoromycotina.</title>
        <authorList>
            <person name="Muszewska A."/>
            <person name="Okrasinska A."/>
            <person name="Steczkiewicz K."/>
            <person name="Drgas O."/>
            <person name="Orlowska M."/>
            <person name="Perlinska-Lenart U."/>
            <person name="Aleksandrzak-Piekarczyk T."/>
            <person name="Szatraj K."/>
            <person name="Zielenkiewicz U."/>
            <person name="Pilsyk S."/>
            <person name="Malc E."/>
            <person name="Mieczkowski P."/>
            <person name="Kruszewska J.S."/>
            <person name="Biernat P."/>
            <person name="Pawlowska J."/>
        </authorList>
    </citation>
    <scope>NUCLEOTIDE SEQUENCE</scope>
    <source>
        <strain evidence="9">WA0000051536</strain>
    </source>
</reference>
<dbReference type="Proteomes" id="UP000612746">
    <property type="component" value="Unassembled WGS sequence"/>
</dbReference>
<dbReference type="AlphaFoldDB" id="A0A8H7QCY0"/>
<evidence type="ECO:0000256" key="7">
    <source>
        <dbReference type="ARBA" id="ARBA00043224"/>
    </source>
</evidence>
<keyword evidence="3" id="KW-0479">Metal-binding</keyword>
<dbReference type="PANTHER" id="PTHR11080:SF2">
    <property type="entry name" value="LD05707P"/>
    <property type="match status" value="1"/>
</dbReference>